<evidence type="ECO:0000313" key="2">
    <source>
        <dbReference type="Proteomes" id="UP000034739"/>
    </source>
</evidence>
<dbReference type="EMBL" id="LCOY01000066">
    <property type="protein sequence ID" value="KKU85915.1"/>
    <property type="molecule type" value="Genomic_DNA"/>
</dbReference>
<comment type="caution">
    <text evidence="1">The sequence shown here is derived from an EMBL/GenBank/DDBJ whole genome shotgun (WGS) entry which is preliminary data.</text>
</comment>
<accession>A0A0G1WUQ5</accession>
<dbReference type="PROSITE" id="PS51257">
    <property type="entry name" value="PROKAR_LIPOPROTEIN"/>
    <property type="match status" value="1"/>
</dbReference>
<reference evidence="1 2" key="1">
    <citation type="journal article" date="2015" name="Nature">
        <title>rRNA introns, odd ribosomes, and small enigmatic genomes across a large radiation of phyla.</title>
        <authorList>
            <person name="Brown C.T."/>
            <person name="Hug L.A."/>
            <person name="Thomas B.C."/>
            <person name="Sharon I."/>
            <person name="Castelle C.J."/>
            <person name="Singh A."/>
            <person name="Wilkins M.J."/>
            <person name="Williams K.H."/>
            <person name="Banfield J.F."/>
        </authorList>
    </citation>
    <scope>NUCLEOTIDE SEQUENCE [LARGE SCALE GENOMIC DNA]</scope>
</reference>
<organism evidence="1 2">
    <name type="scientific">Candidatus Gottesmanbacteria bacterium GW2011_GWA2_47_9</name>
    <dbReference type="NCBI Taxonomy" id="1618445"/>
    <lineage>
        <taxon>Bacteria</taxon>
        <taxon>Candidatus Gottesmaniibacteriota</taxon>
    </lineage>
</organism>
<name>A0A0G1WUQ5_9BACT</name>
<sequence>MNKPIELERRSILDFAFKGSLAASVTPWLTACLGQPRQRQETSNAHVFFTPVTVDFNETGETPHFSITNEIRGTEIVVDPMRVRDIAERYGIDAQQSDTVHLVLTSQTSDQLGTEVEALFLPERTDMTLAAGDMIALIQEQNGRPPEGNLRDQAFMSAYVSYLIIQSLAVLAARRGDITEAQIREISDNYFEAVFNGDQDIAALVRILTAPSFDA</sequence>
<dbReference type="Proteomes" id="UP000034739">
    <property type="component" value="Unassembled WGS sequence"/>
</dbReference>
<evidence type="ECO:0000313" key="1">
    <source>
        <dbReference type="EMBL" id="KKU85915.1"/>
    </source>
</evidence>
<dbReference type="AlphaFoldDB" id="A0A0G1WUQ5"/>
<protein>
    <submittedName>
        <fullName evidence="1">Uncharacterized protein</fullName>
    </submittedName>
</protein>
<gene>
    <name evidence="1" type="ORF">UY16_C0066G0002</name>
</gene>
<proteinExistence type="predicted"/>